<dbReference type="Proteomes" id="UP000522590">
    <property type="component" value="Unassembled WGS sequence"/>
</dbReference>
<dbReference type="EMBL" id="JABXXS010000018">
    <property type="protein sequence ID" value="NVN37161.1"/>
    <property type="molecule type" value="Genomic_DNA"/>
</dbReference>
<dbReference type="RefSeq" id="WP_176643202.1">
    <property type="nucleotide sequence ID" value="NZ_JABXXS010000018.1"/>
</dbReference>
<accession>A0A850P8B7</accession>
<evidence type="ECO:0000256" key="1">
    <source>
        <dbReference type="SAM" id="SignalP"/>
    </source>
</evidence>
<feature type="chain" id="PRO_5032579566" evidence="1">
    <location>
        <begin position="24"/>
        <end position="199"/>
    </location>
</feature>
<sequence length="199" mass="19745">MQNPTRRAFLRGSSALVAATALAACSSTKSGTTTTITLNVAEVADYVDALLNFSSTAINVPPVAAAMGAPNVALANIIIAALTAAGKAFVAAAGSSTSVSYDSASVKTAFDSILTDIGQLNTLIIATITGMTADLSSNVITQAKEAAGAAATLIDLLKAMVAVSGHRSVGARLTSDNGINVQGQLAMNVIGVFVSAQGG</sequence>
<dbReference type="AlphaFoldDB" id="A0A850P8B7"/>
<dbReference type="PROSITE" id="PS51318">
    <property type="entry name" value="TAT"/>
    <property type="match status" value="1"/>
</dbReference>
<dbReference type="PROSITE" id="PS51257">
    <property type="entry name" value="PROKAR_LIPOPROTEIN"/>
    <property type="match status" value="1"/>
</dbReference>
<evidence type="ECO:0000313" key="3">
    <source>
        <dbReference type="Proteomes" id="UP000522590"/>
    </source>
</evidence>
<keyword evidence="1" id="KW-0732">Signal</keyword>
<evidence type="ECO:0000313" key="2">
    <source>
        <dbReference type="EMBL" id="NVN37161.1"/>
    </source>
</evidence>
<protein>
    <submittedName>
        <fullName evidence="2">Uncharacterized protein</fullName>
    </submittedName>
</protein>
<gene>
    <name evidence="2" type="ORF">HUK81_09455</name>
</gene>
<feature type="signal peptide" evidence="1">
    <location>
        <begin position="1"/>
        <end position="23"/>
    </location>
</feature>
<proteinExistence type="predicted"/>
<name>A0A850P8B7_9PROT</name>
<reference evidence="2 3" key="1">
    <citation type="submission" date="2020-06" db="EMBL/GenBank/DDBJ databases">
        <title>Description of novel acetic acid bacteria.</title>
        <authorList>
            <person name="Sombolestani A."/>
        </authorList>
    </citation>
    <scope>NUCLEOTIDE SEQUENCE [LARGE SCALE GENOMIC DNA]</scope>
    <source>
        <strain evidence="2 3">LMG 25</strain>
    </source>
</reference>
<dbReference type="InterPro" id="IPR006311">
    <property type="entry name" value="TAT_signal"/>
</dbReference>
<comment type="caution">
    <text evidence="2">The sequence shown here is derived from an EMBL/GenBank/DDBJ whole genome shotgun (WGS) entry which is preliminary data.</text>
</comment>
<organism evidence="2 3">
    <name type="scientific">Komagataeibacter swingsii</name>
    <dbReference type="NCBI Taxonomy" id="215220"/>
    <lineage>
        <taxon>Bacteria</taxon>
        <taxon>Pseudomonadati</taxon>
        <taxon>Pseudomonadota</taxon>
        <taxon>Alphaproteobacteria</taxon>
        <taxon>Acetobacterales</taxon>
        <taxon>Acetobacteraceae</taxon>
        <taxon>Komagataeibacter</taxon>
    </lineage>
</organism>